<dbReference type="PANTHER" id="PTHR30128">
    <property type="entry name" value="OUTER MEMBRANE PROTEIN, OMPA-RELATED"/>
    <property type="match status" value="1"/>
</dbReference>
<dbReference type="Gene3D" id="1.20.1130.10">
    <property type="entry name" value="Photosystem I PsaA/PsaB"/>
    <property type="match status" value="2"/>
</dbReference>
<dbReference type="EMBL" id="JACEIK010002041">
    <property type="protein sequence ID" value="MCD9558651.1"/>
    <property type="molecule type" value="Genomic_DNA"/>
</dbReference>
<proteinExistence type="predicted"/>
<dbReference type="InterPro" id="IPR036408">
    <property type="entry name" value="PSI_PsaA/B_sf"/>
</dbReference>
<name>A0ABS8UK25_DATST</name>
<comment type="caution">
    <text evidence="1">The sequence shown here is derived from an EMBL/GenBank/DDBJ whole genome shotgun (WGS) entry which is preliminary data.</text>
</comment>
<dbReference type="Proteomes" id="UP000823775">
    <property type="component" value="Unassembled WGS sequence"/>
</dbReference>
<dbReference type="SUPFAM" id="SSF81558">
    <property type="entry name" value="Photosystem I subunits PsaA/PsaB"/>
    <property type="match status" value="1"/>
</dbReference>
<dbReference type="PANTHER" id="PTHR30128:SF19">
    <property type="entry name" value="PHOTOSYSTEM I P700 CHLOROPHYLL A APOPROTEIN A1-RELATED"/>
    <property type="match status" value="1"/>
</dbReference>
<dbReference type="Pfam" id="PF00223">
    <property type="entry name" value="PsaA_PsaB"/>
    <property type="match status" value="2"/>
</dbReference>
<organism evidence="1 2">
    <name type="scientific">Datura stramonium</name>
    <name type="common">Jimsonweed</name>
    <name type="synonym">Common thornapple</name>
    <dbReference type="NCBI Taxonomy" id="4076"/>
    <lineage>
        <taxon>Eukaryota</taxon>
        <taxon>Viridiplantae</taxon>
        <taxon>Streptophyta</taxon>
        <taxon>Embryophyta</taxon>
        <taxon>Tracheophyta</taxon>
        <taxon>Spermatophyta</taxon>
        <taxon>Magnoliopsida</taxon>
        <taxon>eudicotyledons</taxon>
        <taxon>Gunneridae</taxon>
        <taxon>Pentapetalae</taxon>
        <taxon>asterids</taxon>
        <taxon>lamiids</taxon>
        <taxon>Solanales</taxon>
        <taxon>Solanaceae</taxon>
        <taxon>Solanoideae</taxon>
        <taxon>Datureae</taxon>
        <taxon>Datura</taxon>
    </lineage>
</organism>
<protein>
    <submittedName>
        <fullName evidence="1">Uncharacterized protein</fullName>
    </submittedName>
</protein>
<evidence type="ECO:0000313" key="1">
    <source>
        <dbReference type="EMBL" id="MCD9558651.1"/>
    </source>
</evidence>
<evidence type="ECO:0000313" key="2">
    <source>
        <dbReference type="Proteomes" id="UP000823775"/>
    </source>
</evidence>
<accession>A0ABS8UK25</accession>
<keyword evidence="2" id="KW-1185">Reference proteome</keyword>
<dbReference type="InterPro" id="IPR001280">
    <property type="entry name" value="PSI_PsaA/B"/>
</dbReference>
<sequence length="444" mass="50414">MALRFQRFSQGLAQDPTARRIWFGNLLRGFESHDDIANVFIKNIFASPSESISNNFSVDFRNLFHVAWQGNFESLGTGPFIEYRLFWCLSVVVGYTYNRNGNRAFPGSKMPNLVESFVDSPVPWLGQGIWSMESLCSNPDSNGVLQYRQGAKETIQLFSKDSILKQNQFRDWAENYERSFRCTYSSGGQLGRGHRNYDTINNSLHFQLDLALASLGVITSLELLLMELYFSLEITIREQNEDNVLARMLDHKEAIISHLSWASLFLGFHTLGLCIHNDVMLAFGTPEKQILIEPIFAQWIQSLMMRGSKLYQIKRISVIFFRAMAQDEEGNVSQFNESSTYLMGWELIETLAWAHERTPLANLILRKINSSLSIVQTDGGRELTIETLDYPDPFIEMVHACCQSNSQCSYYDGAGDGFSAHRAHNLEVTGSNPVSATSCFAKLF</sequence>
<gene>
    <name evidence="1" type="ORF">HAX54_016177</name>
</gene>
<reference evidence="1 2" key="1">
    <citation type="journal article" date="2021" name="BMC Genomics">
        <title>Datura genome reveals duplications of psychoactive alkaloid biosynthetic genes and high mutation rate following tissue culture.</title>
        <authorList>
            <person name="Rajewski A."/>
            <person name="Carter-House D."/>
            <person name="Stajich J."/>
            <person name="Litt A."/>
        </authorList>
    </citation>
    <scope>NUCLEOTIDE SEQUENCE [LARGE SCALE GENOMIC DNA]</scope>
    <source>
        <strain evidence="1">AR-01</strain>
    </source>
</reference>